<feature type="domain" description="Peptidase M16 C-terminal" evidence="1">
    <location>
        <begin position="186"/>
        <end position="361"/>
    </location>
</feature>
<reference evidence="2 3" key="1">
    <citation type="submission" date="2017-06" db="EMBL/GenBank/DDBJ databases">
        <title>Draft Genome Sequence of Natranaerobius trueperi halophilic, alkalithermophilic bacteria from soda lakes.</title>
        <authorList>
            <person name="Zhao B."/>
        </authorList>
    </citation>
    <scope>NUCLEOTIDE SEQUENCE [LARGE SCALE GENOMIC DNA]</scope>
    <source>
        <strain evidence="2 3">DSM 18760</strain>
    </source>
</reference>
<proteinExistence type="predicted"/>
<dbReference type="InterPro" id="IPR011249">
    <property type="entry name" value="Metalloenz_LuxS/M16"/>
</dbReference>
<organism evidence="2 3">
    <name type="scientific">Natranaerobius trueperi</name>
    <dbReference type="NCBI Taxonomy" id="759412"/>
    <lineage>
        <taxon>Bacteria</taxon>
        <taxon>Bacillati</taxon>
        <taxon>Bacillota</taxon>
        <taxon>Clostridia</taxon>
        <taxon>Natranaerobiales</taxon>
        <taxon>Natranaerobiaceae</taxon>
        <taxon>Natranaerobius</taxon>
    </lineage>
</organism>
<dbReference type="AlphaFoldDB" id="A0A226BWE7"/>
<sequence length="434" mass="49940">MIMEVITKELAQDVRLHMIPQDNLKTTLIKVFFHWPLGNFNGHMGIVPRVLKRGTKDYPTFLEFNEKLEEMYGADFVTGLHKKGERQLIELRLEMVGEDFLLEQDRQKSSFNEGINLLSKVLFEPVLEEDGFATSTVEKEKQNQLDRISNQKDDKINYSVERMIKHMCQDEPFGESKFGNEKEIEKITGKSLYESYKRLLESAPIDIFVMGHFSKSVAEKAVTDKLKFSNRKDTPDFNVQVNKELFEEKEINEYQDVNQGKLCLGFRTQINYKQPKIYPLMLFNGLLGGFSHSRLFRVVREEHSLCYYVFSRLEKSKGIMVINAGIDPKDYDQTNSLIKTELENLKNGDFTDKELEMTRKAILSALIQLEDNPDAIAETLLEGIINGKKPVTPEEVRNKLQAVDSTEITKAGKNVHLDTIYLMAKTSNEKVGVT</sequence>
<dbReference type="NCBIfam" id="NF047422">
    <property type="entry name" value="YfmF_fam"/>
    <property type="match status" value="1"/>
</dbReference>
<gene>
    <name evidence="2" type="ORF">CDO51_09305</name>
</gene>
<dbReference type="PANTHER" id="PTHR11851">
    <property type="entry name" value="METALLOPROTEASE"/>
    <property type="match status" value="1"/>
</dbReference>
<evidence type="ECO:0000259" key="1">
    <source>
        <dbReference type="Pfam" id="PF05193"/>
    </source>
</evidence>
<keyword evidence="3" id="KW-1185">Reference proteome</keyword>
<dbReference type="Pfam" id="PF05193">
    <property type="entry name" value="Peptidase_M16_C"/>
    <property type="match status" value="1"/>
</dbReference>
<accession>A0A226BWE7</accession>
<dbReference type="Proteomes" id="UP000214588">
    <property type="component" value="Unassembled WGS sequence"/>
</dbReference>
<dbReference type="InterPro" id="IPR050361">
    <property type="entry name" value="MPP/UQCRC_Complex"/>
</dbReference>
<dbReference type="EMBL" id="NIQC01000021">
    <property type="protein sequence ID" value="OWZ83323.1"/>
    <property type="molecule type" value="Genomic_DNA"/>
</dbReference>
<evidence type="ECO:0000313" key="3">
    <source>
        <dbReference type="Proteomes" id="UP000214588"/>
    </source>
</evidence>
<dbReference type="SUPFAM" id="SSF63411">
    <property type="entry name" value="LuxS/MPP-like metallohydrolase"/>
    <property type="match status" value="2"/>
</dbReference>
<dbReference type="InterPro" id="IPR007863">
    <property type="entry name" value="Peptidase_M16_C"/>
</dbReference>
<name>A0A226BWE7_9FIRM</name>
<comment type="caution">
    <text evidence="2">The sequence shown here is derived from an EMBL/GenBank/DDBJ whole genome shotgun (WGS) entry which is preliminary data.</text>
</comment>
<protein>
    <recommendedName>
        <fullName evidence="1">Peptidase M16 C-terminal domain-containing protein</fullName>
    </recommendedName>
</protein>
<dbReference type="PANTHER" id="PTHR11851:SF186">
    <property type="entry name" value="INACTIVE METALLOPROTEASE YMFF-RELATED"/>
    <property type="match status" value="1"/>
</dbReference>
<dbReference type="Gene3D" id="3.30.830.10">
    <property type="entry name" value="Metalloenzyme, LuxS/M16 peptidase-like"/>
    <property type="match status" value="2"/>
</dbReference>
<dbReference type="GO" id="GO:0046872">
    <property type="term" value="F:metal ion binding"/>
    <property type="evidence" value="ECO:0007669"/>
    <property type="project" value="InterPro"/>
</dbReference>
<evidence type="ECO:0000313" key="2">
    <source>
        <dbReference type="EMBL" id="OWZ83323.1"/>
    </source>
</evidence>